<evidence type="ECO:0000313" key="3">
    <source>
        <dbReference type="Proteomes" id="UP000639973"/>
    </source>
</evidence>
<feature type="compositionally biased region" description="Polar residues" evidence="1">
    <location>
        <begin position="256"/>
        <end position="266"/>
    </location>
</feature>
<name>A0ABQ2GDE8_9DEIO</name>
<dbReference type="EMBL" id="BMOL01000014">
    <property type="protein sequence ID" value="GGL88326.1"/>
    <property type="molecule type" value="Genomic_DNA"/>
</dbReference>
<accession>A0ABQ2GDE8</accession>
<dbReference type="Proteomes" id="UP000639973">
    <property type="component" value="Unassembled WGS sequence"/>
</dbReference>
<feature type="region of interest" description="Disordered" evidence="1">
    <location>
        <begin position="146"/>
        <end position="277"/>
    </location>
</feature>
<protein>
    <submittedName>
        <fullName evidence="2">Uncharacterized protein</fullName>
    </submittedName>
</protein>
<organism evidence="2 3">
    <name type="scientific">Deinococcus aerolatus</name>
    <dbReference type="NCBI Taxonomy" id="522487"/>
    <lineage>
        <taxon>Bacteria</taxon>
        <taxon>Thermotogati</taxon>
        <taxon>Deinococcota</taxon>
        <taxon>Deinococci</taxon>
        <taxon>Deinococcales</taxon>
        <taxon>Deinococcaceae</taxon>
        <taxon>Deinococcus</taxon>
    </lineage>
</organism>
<keyword evidence="3" id="KW-1185">Reference proteome</keyword>
<feature type="compositionally biased region" description="Polar residues" evidence="1">
    <location>
        <begin position="213"/>
        <end position="236"/>
    </location>
</feature>
<feature type="compositionally biased region" description="Basic and acidic residues" evidence="1">
    <location>
        <begin position="187"/>
        <end position="212"/>
    </location>
</feature>
<gene>
    <name evidence="2" type="ORF">GCM10010840_27940</name>
</gene>
<reference evidence="3" key="1">
    <citation type="journal article" date="2019" name="Int. J. Syst. Evol. Microbiol.">
        <title>The Global Catalogue of Microorganisms (GCM) 10K type strain sequencing project: providing services to taxonomists for standard genome sequencing and annotation.</title>
        <authorList>
            <consortium name="The Broad Institute Genomics Platform"/>
            <consortium name="The Broad Institute Genome Sequencing Center for Infectious Disease"/>
            <person name="Wu L."/>
            <person name="Ma J."/>
        </authorList>
    </citation>
    <scope>NUCLEOTIDE SEQUENCE [LARGE SCALE GENOMIC DNA]</scope>
    <source>
        <strain evidence="3">JCM 15442</strain>
    </source>
</reference>
<evidence type="ECO:0000256" key="1">
    <source>
        <dbReference type="SAM" id="MobiDB-lite"/>
    </source>
</evidence>
<proteinExistence type="predicted"/>
<sequence>MSDSLLIAQPGKQKMTLLRESYQAICDGDPCAARLLNAMERWHFYKLQAREEVRGRNRARRQGGLKAEGDEDLWVRMAIDPKDAKSLGWCGELMDEYSYKVVKRGLDLLVDKGFVAKRENPRLNWDRTPQWLFQVEIVQKAVDAWGQSREDPAMSDDPDGTAADRHDPKDGEKPVVDESADLTDSTRQIDRVETAQKPIGDGRKAESSRQIDRSNNTDILLQESSPEILQQTSPLTRPSEAVAPSSVPGDGGSSAVAEQQQATPARTQGDEDLPFPIDQDKILEKPGALTSTASEKVPPGGAALLTLMPVPRAVLEGRPRRDPLGMITLRAVLKASNKTREKHLDAYLKLGTHSGLPRDLFTRLTDQEINGALKAAQQDTPLDKTGQGFDRIALLALDVLIGEPVTAELIASGRNPPRPSEEPLGQAYQVKNGASAAPRAEPQPEGGPPLDLRAQYLGLWELKNNPAVVVNVLDLEERAGAAPVLHLKDDKTLSPTEITLKYRRPAFMTVA</sequence>
<dbReference type="RefSeq" id="WP_188973005.1">
    <property type="nucleotide sequence ID" value="NZ_BMOL01000014.1"/>
</dbReference>
<feature type="compositionally biased region" description="Basic and acidic residues" evidence="1">
    <location>
        <begin position="162"/>
        <end position="176"/>
    </location>
</feature>
<comment type="caution">
    <text evidence="2">The sequence shown here is derived from an EMBL/GenBank/DDBJ whole genome shotgun (WGS) entry which is preliminary data.</text>
</comment>
<evidence type="ECO:0000313" key="2">
    <source>
        <dbReference type="EMBL" id="GGL88326.1"/>
    </source>
</evidence>